<dbReference type="RefSeq" id="WP_408168155.1">
    <property type="nucleotide sequence ID" value="NZ_JAQQFR010000007.1"/>
</dbReference>
<keyword evidence="3" id="KW-1185">Reference proteome</keyword>
<keyword evidence="1" id="KW-0812">Transmembrane</keyword>
<keyword evidence="1" id="KW-1133">Transmembrane helix</keyword>
<name>A0ABW8ZA18_9BURK</name>
<evidence type="ECO:0000256" key="1">
    <source>
        <dbReference type="SAM" id="Phobius"/>
    </source>
</evidence>
<proteinExistence type="predicted"/>
<feature type="transmembrane region" description="Helical" evidence="1">
    <location>
        <begin position="220"/>
        <end position="240"/>
    </location>
</feature>
<gene>
    <name evidence="2" type="ORF">PQR63_12210</name>
</gene>
<sequence length="266" mass="29076">MEKLPAKTGWLWVKEGIALFRKQPAEVSTLFLSYMFLMLALGIVPVIGQLLPLILVPVFAMSFMQACRHIEEGKRVYPNLLLVGFRSPALRTLLALGVLYLLAAFGAVGVSALVDGGIFWNAMTGIGGLNPKDIEGSNISLAMVLAAVVYIPAAMAFWFAAPLITWHDMPLGKALFYSFFAVRRAGKAFLLYGLAWLVIGILLPAAVSTIVALLINNMTIIVFILLPLSIILTVVMYCSFYPTYTAIFGRPQREETSVPESNDSAR</sequence>
<dbReference type="Proteomes" id="UP001629214">
    <property type="component" value="Unassembled WGS sequence"/>
</dbReference>
<feature type="transmembrane region" description="Helical" evidence="1">
    <location>
        <begin position="31"/>
        <end position="60"/>
    </location>
</feature>
<accession>A0ABW8ZA18</accession>
<evidence type="ECO:0000313" key="2">
    <source>
        <dbReference type="EMBL" id="MFL9879153.1"/>
    </source>
</evidence>
<feature type="transmembrane region" description="Helical" evidence="1">
    <location>
        <begin position="188"/>
        <end position="214"/>
    </location>
</feature>
<dbReference type="EMBL" id="JAQQFR010000007">
    <property type="protein sequence ID" value="MFL9879153.1"/>
    <property type="molecule type" value="Genomic_DNA"/>
</dbReference>
<feature type="transmembrane region" description="Helical" evidence="1">
    <location>
        <begin position="139"/>
        <end position="167"/>
    </location>
</feature>
<dbReference type="NCBIfam" id="NF041043">
    <property type="entry name" value="BPSS1780_fam"/>
    <property type="match status" value="1"/>
</dbReference>
<protein>
    <submittedName>
        <fullName evidence="2">BPSS1780 family membrane protein</fullName>
    </submittedName>
</protein>
<comment type="caution">
    <text evidence="2">The sequence shown here is derived from an EMBL/GenBank/DDBJ whole genome shotgun (WGS) entry which is preliminary data.</text>
</comment>
<evidence type="ECO:0000313" key="3">
    <source>
        <dbReference type="Proteomes" id="UP001629214"/>
    </source>
</evidence>
<reference evidence="2 3" key="1">
    <citation type="journal article" date="2024" name="Chem. Sci.">
        <title>Discovery of megapolipeptins by genome mining of a Burkholderiales bacteria collection.</title>
        <authorList>
            <person name="Paulo B.S."/>
            <person name="Recchia M.J.J."/>
            <person name="Lee S."/>
            <person name="Fergusson C.H."/>
            <person name="Romanowski S.B."/>
            <person name="Hernandez A."/>
            <person name="Krull N."/>
            <person name="Liu D.Y."/>
            <person name="Cavanagh H."/>
            <person name="Bos A."/>
            <person name="Gray C.A."/>
            <person name="Murphy B.T."/>
            <person name="Linington R.G."/>
            <person name="Eustaquio A.S."/>
        </authorList>
    </citation>
    <scope>NUCLEOTIDE SEQUENCE [LARGE SCALE GENOMIC DNA]</scope>
    <source>
        <strain evidence="2 3">RL21-008-BIB-B</strain>
    </source>
</reference>
<keyword evidence="1" id="KW-0472">Membrane</keyword>
<feature type="transmembrane region" description="Helical" evidence="1">
    <location>
        <begin position="93"/>
        <end position="119"/>
    </location>
</feature>
<dbReference type="InterPro" id="IPR047798">
    <property type="entry name" value="BPSS1780-like"/>
</dbReference>
<organism evidence="2 3">
    <name type="scientific">Herbaspirillum rhizosphaerae</name>
    <dbReference type="NCBI Taxonomy" id="346179"/>
    <lineage>
        <taxon>Bacteria</taxon>
        <taxon>Pseudomonadati</taxon>
        <taxon>Pseudomonadota</taxon>
        <taxon>Betaproteobacteria</taxon>
        <taxon>Burkholderiales</taxon>
        <taxon>Oxalobacteraceae</taxon>
        <taxon>Herbaspirillum</taxon>
    </lineage>
</organism>